<feature type="region of interest" description="Disordered" evidence="1">
    <location>
        <begin position="1"/>
        <end position="20"/>
    </location>
</feature>
<dbReference type="OrthoDB" id="2290984at2759"/>
<dbReference type="STRING" id="13706.A0A1X2H9E7"/>
<comment type="caution">
    <text evidence="2">The sequence shown here is derived from an EMBL/GenBank/DDBJ whole genome shotgun (WGS) entry which is preliminary data.</text>
</comment>
<reference evidence="2 3" key="1">
    <citation type="submission" date="2016-07" db="EMBL/GenBank/DDBJ databases">
        <title>Pervasive Adenine N6-methylation of Active Genes in Fungi.</title>
        <authorList>
            <consortium name="DOE Joint Genome Institute"/>
            <person name="Mondo S.J."/>
            <person name="Dannebaum R.O."/>
            <person name="Kuo R.C."/>
            <person name="Labutti K."/>
            <person name="Haridas S."/>
            <person name="Kuo A."/>
            <person name="Salamov A."/>
            <person name="Ahrendt S.R."/>
            <person name="Lipzen A."/>
            <person name="Sullivan W."/>
            <person name="Andreopoulos W.B."/>
            <person name="Clum A."/>
            <person name="Lindquist E."/>
            <person name="Daum C."/>
            <person name="Ramamoorthy G.K."/>
            <person name="Gryganskyi A."/>
            <person name="Culley D."/>
            <person name="Magnuson J.K."/>
            <person name="James T.Y."/>
            <person name="O'Malley M.A."/>
            <person name="Stajich J.E."/>
            <person name="Spatafora J.W."/>
            <person name="Visel A."/>
            <person name="Grigoriev I.V."/>
        </authorList>
    </citation>
    <scope>NUCLEOTIDE SEQUENCE [LARGE SCALE GENOMIC DNA]</scope>
    <source>
        <strain evidence="2 3">NRRL 2496</strain>
    </source>
</reference>
<feature type="region of interest" description="Disordered" evidence="1">
    <location>
        <begin position="35"/>
        <end position="100"/>
    </location>
</feature>
<feature type="compositionally biased region" description="Basic and acidic residues" evidence="1">
    <location>
        <begin position="218"/>
        <end position="230"/>
    </location>
</feature>
<dbReference type="InParanoid" id="A0A1X2H9E7"/>
<feature type="compositionally biased region" description="Basic residues" evidence="1">
    <location>
        <begin position="174"/>
        <end position="183"/>
    </location>
</feature>
<sequence>MDDVDRPRLSEGGEDTDMVNALNKLRALETLHDFDIGLQKEQDQTHQEDDQGEEEESVPEPPMTQSPAASPSPSPSAENEPTTPPLEATPIKKKQPDIRRCRLPQPSFIVKEQEALSLTAQEKVMSVLRKRQTITDEHRSQGSRLPMLKAMTLPSMKSRKPVSAPPSTANNNKKVVRRAKSVRLPKETEEKPSKPLRSHSMYKKSLNATTPPPAPPVKRPESSREKRESSLRSPKPRVLFAAGVDEPKKRPSAYRKKRLPPGESRTARLMMGISTTGRDTSKQRRPLSLVPEATRTTPLPRAEKSSRRQSTPSTSKKSSDVVPTKSAALKSAKVVRVH</sequence>
<name>A0A1X2H9E7_SYNRA</name>
<dbReference type="AlphaFoldDB" id="A0A1X2H9E7"/>
<proteinExistence type="predicted"/>
<feature type="compositionally biased region" description="Basic and acidic residues" evidence="1">
    <location>
        <begin position="184"/>
        <end position="193"/>
    </location>
</feature>
<evidence type="ECO:0000256" key="1">
    <source>
        <dbReference type="SAM" id="MobiDB-lite"/>
    </source>
</evidence>
<dbReference type="EMBL" id="MCGN01000006">
    <property type="protein sequence ID" value="ORY95280.1"/>
    <property type="molecule type" value="Genomic_DNA"/>
</dbReference>
<accession>A0A1X2H9E7</accession>
<feature type="compositionally biased region" description="Pro residues" evidence="1">
    <location>
        <begin position="59"/>
        <end position="74"/>
    </location>
</feature>
<dbReference type="Proteomes" id="UP000242180">
    <property type="component" value="Unassembled WGS sequence"/>
</dbReference>
<keyword evidence="3" id="KW-1185">Reference proteome</keyword>
<feature type="compositionally biased region" description="Basic and acidic residues" evidence="1">
    <location>
        <begin position="1"/>
        <end position="11"/>
    </location>
</feature>
<protein>
    <submittedName>
        <fullName evidence="2">Uncharacterized protein</fullName>
    </submittedName>
</protein>
<gene>
    <name evidence="2" type="ORF">BCR43DRAFT_297024</name>
</gene>
<feature type="region of interest" description="Disordered" evidence="1">
    <location>
        <begin position="131"/>
        <end position="338"/>
    </location>
</feature>
<feature type="compositionally biased region" description="Basic residues" evidence="1">
    <location>
        <begin position="250"/>
        <end position="259"/>
    </location>
</feature>
<evidence type="ECO:0000313" key="3">
    <source>
        <dbReference type="Proteomes" id="UP000242180"/>
    </source>
</evidence>
<feature type="compositionally biased region" description="Basic and acidic residues" evidence="1">
    <location>
        <begin position="35"/>
        <end position="49"/>
    </location>
</feature>
<organism evidence="2 3">
    <name type="scientific">Syncephalastrum racemosum</name>
    <name type="common">Filamentous fungus</name>
    <dbReference type="NCBI Taxonomy" id="13706"/>
    <lineage>
        <taxon>Eukaryota</taxon>
        <taxon>Fungi</taxon>
        <taxon>Fungi incertae sedis</taxon>
        <taxon>Mucoromycota</taxon>
        <taxon>Mucoromycotina</taxon>
        <taxon>Mucoromycetes</taxon>
        <taxon>Mucorales</taxon>
        <taxon>Syncephalastraceae</taxon>
        <taxon>Syncephalastrum</taxon>
    </lineage>
</organism>
<evidence type="ECO:0000313" key="2">
    <source>
        <dbReference type="EMBL" id="ORY95280.1"/>
    </source>
</evidence>